<dbReference type="PROSITE" id="PS51186">
    <property type="entry name" value="GNAT"/>
    <property type="match status" value="1"/>
</dbReference>
<dbReference type="PANTHER" id="PTHR43138">
    <property type="entry name" value="ACETYLTRANSFERASE, GNAT FAMILY"/>
    <property type="match status" value="1"/>
</dbReference>
<dbReference type="SUPFAM" id="SSF55729">
    <property type="entry name" value="Acyl-CoA N-acyltransferases (Nat)"/>
    <property type="match status" value="1"/>
</dbReference>
<reference evidence="2" key="1">
    <citation type="journal article" date="2021" name="PeerJ">
        <title>Extensive microbial diversity within the chicken gut microbiome revealed by metagenomics and culture.</title>
        <authorList>
            <person name="Gilroy R."/>
            <person name="Ravi A."/>
            <person name="Getino M."/>
            <person name="Pursley I."/>
            <person name="Horton D.L."/>
            <person name="Alikhan N.F."/>
            <person name="Baker D."/>
            <person name="Gharbi K."/>
            <person name="Hall N."/>
            <person name="Watson M."/>
            <person name="Adriaenssens E.M."/>
            <person name="Foster-Nyarko E."/>
            <person name="Jarju S."/>
            <person name="Secka A."/>
            <person name="Antonio M."/>
            <person name="Oren A."/>
            <person name="Chaudhuri R.R."/>
            <person name="La Ragione R."/>
            <person name="Hildebrand F."/>
            <person name="Pallen M.J."/>
        </authorList>
    </citation>
    <scope>NUCLEOTIDE SEQUENCE</scope>
    <source>
        <strain evidence="2">ChiGjej6B6-11269</strain>
    </source>
</reference>
<evidence type="ECO:0000313" key="2">
    <source>
        <dbReference type="EMBL" id="HJF65380.1"/>
    </source>
</evidence>
<reference evidence="2" key="2">
    <citation type="submission" date="2021-09" db="EMBL/GenBank/DDBJ databases">
        <authorList>
            <person name="Gilroy R."/>
        </authorList>
    </citation>
    <scope>NUCLEOTIDE SEQUENCE</scope>
    <source>
        <strain evidence="2">ChiGjej6B6-11269</strain>
    </source>
</reference>
<evidence type="ECO:0000259" key="1">
    <source>
        <dbReference type="PROSITE" id="PS51186"/>
    </source>
</evidence>
<evidence type="ECO:0000313" key="3">
    <source>
        <dbReference type="Proteomes" id="UP000786989"/>
    </source>
</evidence>
<feature type="domain" description="N-acetyltransferase" evidence="1">
    <location>
        <begin position="7"/>
        <end position="201"/>
    </location>
</feature>
<dbReference type="Pfam" id="PF00583">
    <property type="entry name" value="Acetyltransf_1"/>
    <property type="match status" value="1"/>
</dbReference>
<dbReference type="InterPro" id="IPR000182">
    <property type="entry name" value="GNAT_dom"/>
</dbReference>
<dbReference type="Proteomes" id="UP000786989">
    <property type="component" value="Unassembled WGS sequence"/>
</dbReference>
<name>A0A9D2UWQ1_9ACTN</name>
<dbReference type="GO" id="GO:0016747">
    <property type="term" value="F:acyltransferase activity, transferring groups other than amino-acyl groups"/>
    <property type="evidence" value="ECO:0007669"/>
    <property type="project" value="InterPro"/>
</dbReference>
<organism evidence="2 3">
    <name type="scientific">Slackia equolifaciens</name>
    <dbReference type="NCBI Taxonomy" id="498718"/>
    <lineage>
        <taxon>Bacteria</taxon>
        <taxon>Bacillati</taxon>
        <taxon>Actinomycetota</taxon>
        <taxon>Coriobacteriia</taxon>
        <taxon>Eggerthellales</taxon>
        <taxon>Eggerthellaceae</taxon>
        <taxon>Slackia</taxon>
    </lineage>
</organism>
<dbReference type="AlphaFoldDB" id="A0A9D2UWQ1"/>
<dbReference type="EMBL" id="DYWI01000079">
    <property type="protein sequence ID" value="HJF65380.1"/>
    <property type="molecule type" value="Genomic_DNA"/>
</dbReference>
<dbReference type="InterPro" id="IPR016181">
    <property type="entry name" value="Acyl_CoA_acyltransferase"/>
</dbReference>
<sequence>MCDMEDIAIRPFEAGDISAMRAIWNEVVADGRAFPQEDPLGNDEEAKEFFESQTAAVVAVGGQVERSGREGVESFPTGEGCVGRADGEAPLADGAQKASEAGEVLGLYILHPNNVGRCGHIANTSYAVSKAARGKHVGAALVTDSLHRAKACGFRVLQFNAVVASNASALHLYEKLGFTRLGAIPGGFRNIEGVYEDIYPHYFDLTTLD</sequence>
<protein>
    <submittedName>
        <fullName evidence="2">GNAT family N-acetyltransferase</fullName>
    </submittedName>
</protein>
<gene>
    <name evidence="2" type="ORF">K8U77_04590</name>
</gene>
<dbReference type="PANTHER" id="PTHR43138:SF1">
    <property type="entry name" value="N-ACETYLTRANSFERASE ACA1"/>
    <property type="match status" value="1"/>
</dbReference>
<dbReference type="InterPro" id="IPR052742">
    <property type="entry name" value="Mito_N-acetyltransferase"/>
</dbReference>
<comment type="caution">
    <text evidence="2">The sequence shown here is derived from an EMBL/GenBank/DDBJ whole genome shotgun (WGS) entry which is preliminary data.</text>
</comment>
<dbReference type="Gene3D" id="3.40.630.30">
    <property type="match status" value="1"/>
</dbReference>
<proteinExistence type="predicted"/>
<accession>A0A9D2UWQ1</accession>